<dbReference type="STRING" id="375574.GCA_001418035_01632"/>
<name>A0A0K6GY24_9NEIS</name>
<keyword evidence="2" id="KW-1185">Reference proteome</keyword>
<protein>
    <recommendedName>
        <fullName evidence="3">DUF3460 domain-containing protein</fullName>
    </recommendedName>
</protein>
<reference evidence="2" key="1">
    <citation type="submission" date="2015-08" db="EMBL/GenBank/DDBJ databases">
        <authorList>
            <person name="Varghese N."/>
        </authorList>
    </citation>
    <scope>NUCLEOTIDE SEQUENCE [LARGE SCALE GENOMIC DNA]</scope>
    <source>
        <strain evidence="2">DSM 17901</strain>
    </source>
</reference>
<dbReference type="RefSeq" id="WP_054285181.1">
    <property type="nucleotide sequence ID" value="NZ_CYHA01000003.1"/>
</dbReference>
<organism evidence="1 2">
    <name type="scientific">Gulbenkiania indica</name>
    <dbReference type="NCBI Taxonomy" id="375574"/>
    <lineage>
        <taxon>Bacteria</taxon>
        <taxon>Pseudomonadati</taxon>
        <taxon>Pseudomonadota</taxon>
        <taxon>Betaproteobacteria</taxon>
        <taxon>Neisseriales</taxon>
        <taxon>Chromobacteriaceae</taxon>
        <taxon>Gulbenkiania</taxon>
    </lineage>
</organism>
<dbReference type="InterPro" id="IPR021853">
    <property type="entry name" value="DUF3460"/>
</dbReference>
<accession>A0A0K6GY24</accession>
<dbReference type="OrthoDB" id="5296692at2"/>
<dbReference type="Pfam" id="PF11943">
    <property type="entry name" value="DUF3460"/>
    <property type="match status" value="1"/>
</dbReference>
<evidence type="ECO:0008006" key="3">
    <source>
        <dbReference type="Google" id="ProtNLM"/>
    </source>
</evidence>
<evidence type="ECO:0000313" key="2">
    <source>
        <dbReference type="Proteomes" id="UP000243535"/>
    </source>
</evidence>
<evidence type="ECO:0000313" key="1">
    <source>
        <dbReference type="EMBL" id="CUA83632.1"/>
    </source>
</evidence>
<dbReference type="Proteomes" id="UP000243535">
    <property type="component" value="Unassembled WGS sequence"/>
</dbReference>
<proteinExistence type="predicted"/>
<gene>
    <name evidence="1" type="ORF">Ga0061063_1840</name>
</gene>
<dbReference type="EMBL" id="CYHA01000003">
    <property type="protein sequence ID" value="CUA83632.1"/>
    <property type="molecule type" value="Genomic_DNA"/>
</dbReference>
<dbReference type="AlphaFoldDB" id="A0A0K6GY24"/>
<sequence>MYQSEFTAFMKDFLEKHPEVEQERRELRLTWWDRKLNLEDLRRWKESRLPQKGYAYQPE</sequence>